<evidence type="ECO:0000313" key="2">
    <source>
        <dbReference type="EMBL" id="RKO85175.1"/>
    </source>
</evidence>
<feature type="signal peptide" evidence="1">
    <location>
        <begin position="1"/>
        <end position="21"/>
    </location>
</feature>
<accession>A0A4P9W1F3</accession>
<dbReference type="EMBL" id="KZ999333">
    <property type="protein sequence ID" value="RKO85175.1"/>
    <property type="molecule type" value="Genomic_DNA"/>
</dbReference>
<reference evidence="3" key="1">
    <citation type="journal article" date="2018" name="Nat. Microbiol.">
        <title>Leveraging single-cell genomics to expand the fungal tree of life.</title>
        <authorList>
            <person name="Ahrendt S.R."/>
            <person name="Quandt C.A."/>
            <person name="Ciobanu D."/>
            <person name="Clum A."/>
            <person name="Salamov A."/>
            <person name="Andreopoulos B."/>
            <person name="Cheng J.F."/>
            <person name="Woyke T."/>
            <person name="Pelin A."/>
            <person name="Henrissat B."/>
            <person name="Reynolds N.K."/>
            <person name="Benny G.L."/>
            <person name="Smith M.E."/>
            <person name="James T.Y."/>
            <person name="Grigoriev I.V."/>
        </authorList>
    </citation>
    <scope>NUCLEOTIDE SEQUENCE [LARGE SCALE GENOMIC DNA]</scope>
</reference>
<feature type="chain" id="PRO_5020616861" evidence="1">
    <location>
        <begin position="22"/>
        <end position="201"/>
    </location>
</feature>
<name>A0A4P9W1F3_9FUNG</name>
<dbReference type="AlphaFoldDB" id="A0A4P9W1F3"/>
<keyword evidence="3" id="KW-1185">Reference proteome</keyword>
<evidence type="ECO:0000256" key="1">
    <source>
        <dbReference type="SAM" id="SignalP"/>
    </source>
</evidence>
<proteinExistence type="predicted"/>
<keyword evidence="1" id="KW-0732">Signal</keyword>
<evidence type="ECO:0000313" key="3">
    <source>
        <dbReference type="Proteomes" id="UP000269721"/>
    </source>
</evidence>
<protein>
    <submittedName>
        <fullName evidence="2">Uncharacterized protein</fullName>
    </submittedName>
</protein>
<dbReference type="Proteomes" id="UP000269721">
    <property type="component" value="Unassembled WGS sequence"/>
</dbReference>
<sequence length="201" mass="22367">MALKLALVALSSLSLSGLALAAPSPTCYVGFVGHRKQKLNSAPPPPHPPLPTTSYGHGYSDYSPYGYKSYGNDYRKDYSDSHGYGYKGCDDGYGKGFGYGNGRRRRLWYLRIMSRCHPFASYSSRSFALAAYKPRYKGYSFYRGDDSYDKGFDSGKGYESDGKGYDSYGKGYDSYSKGYDSYGKGYDSYGNGHDGDKEYEK</sequence>
<gene>
    <name evidence="2" type="ORF">BDK51DRAFT_50115</name>
</gene>
<organism evidence="2 3">
    <name type="scientific">Blyttiomyces helicus</name>
    <dbReference type="NCBI Taxonomy" id="388810"/>
    <lineage>
        <taxon>Eukaryota</taxon>
        <taxon>Fungi</taxon>
        <taxon>Fungi incertae sedis</taxon>
        <taxon>Chytridiomycota</taxon>
        <taxon>Chytridiomycota incertae sedis</taxon>
        <taxon>Chytridiomycetes</taxon>
        <taxon>Chytridiomycetes incertae sedis</taxon>
        <taxon>Blyttiomyces</taxon>
    </lineage>
</organism>